<keyword evidence="2" id="KW-1185">Reference proteome</keyword>
<organism evidence="1 2">
    <name type="scientific">Durusdinium trenchii</name>
    <dbReference type="NCBI Taxonomy" id="1381693"/>
    <lineage>
        <taxon>Eukaryota</taxon>
        <taxon>Sar</taxon>
        <taxon>Alveolata</taxon>
        <taxon>Dinophyceae</taxon>
        <taxon>Suessiales</taxon>
        <taxon>Symbiodiniaceae</taxon>
        <taxon>Durusdinium</taxon>
    </lineage>
</organism>
<dbReference type="EMBL" id="CAXAMN010020890">
    <property type="protein sequence ID" value="CAK9056766.1"/>
    <property type="molecule type" value="Genomic_DNA"/>
</dbReference>
<dbReference type="Proteomes" id="UP001642484">
    <property type="component" value="Unassembled WGS sequence"/>
</dbReference>
<reference evidence="1 2" key="1">
    <citation type="submission" date="2024-02" db="EMBL/GenBank/DDBJ databases">
        <authorList>
            <person name="Chen Y."/>
            <person name="Shah S."/>
            <person name="Dougan E. K."/>
            <person name="Thang M."/>
            <person name="Chan C."/>
        </authorList>
    </citation>
    <scope>NUCLEOTIDE SEQUENCE [LARGE SCALE GENOMIC DNA]</scope>
</reference>
<comment type="caution">
    <text evidence="1">The sequence shown here is derived from an EMBL/GenBank/DDBJ whole genome shotgun (WGS) entry which is preliminary data.</text>
</comment>
<protein>
    <submittedName>
        <fullName evidence="1">Uncharacterized protein</fullName>
    </submittedName>
</protein>
<evidence type="ECO:0000313" key="1">
    <source>
        <dbReference type="EMBL" id="CAK9056766.1"/>
    </source>
</evidence>
<gene>
    <name evidence="1" type="ORF">CCMP2556_LOCUS28083</name>
</gene>
<sequence>MLQRLCPCLLGCVDGLVSLMQPRRKRLEWKRSLMLSLERTCPSIFEWKSFWWFDESTCQDDFDAEPYRNGNTKSYRKVFDLDHISQASNFRVKEILVISGRAEKIKRYPQQCIQCEDCTENKLQDAQEEGLKPLLNLEDLLYRHRHPRDASGGVHPNWLSAATSANYGPRMACLNR</sequence>
<name>A0ABP0MZL6_9DINO</name>
<accession>A0ABP0MZL6</accession>
<proteinExistence type="predicted"/>
<evidence type="ECO:0000313" key="2">
    <source>
        <dbReference type="Proteomes" id="UP001642484"/>
    </source>
</evidence>